<evidence type="ECO:0000313" key="2">
    <source>
        <dbReference type="EMBL" id="TFK57013.1"/>
    </source>
</evidence>
<evidence type="ECO:0000256" key="1">
    <source>
        <dbReference type="SAM" id="MobiDB-lite"/>
    </source>
</evidence>
<organism evidence="2 3">
    <name type="scientific">Heliocybe sulcata</name>
    <dbReference type="NCBI Taxonomy" id="5364"/>
    <lineage>
        <taxon>Eukaryota</taxon>
        <taxon>Fungi</taxon>
        <taxon>Dikarya</taxon>
        <taxon>Basidiomycota</taxon>
        <taxon>Agaricomycotina</taxon>
        <taxon>Agaricomycetes</taxon>
        <taxon>Gloeophyllales</taxon>
        <taxon>Gloeophyllaceae</taxon>
        <taxon>Heliocybe</taxon>
    </lineage>
</organism>
<dbReference type="AlphaFoldDB" id="A0A5C3NHZ1"/>
<dbReference type="OrthoDB" id="7344096at2759"/>
<accession>A0A5C3NHZ1</accession>
<feature type="compositionally biased region" description="Basic and acidic residues" evidence="1">
    <location>
        <begin position="158"/>
        <end position="170"/>
    </location>
</feature>
<dbReference type="STRING" id="5364.A0A5C3NHZ1"/>
<keyword evidence="3" id="KW-1185">Reference proteome</keyword>
<protein>
    <submittedName>
        <fullName evidence="2">Uncharacterized protein</fullName>
    </submittedName>
</protein>
<feature type="compositionally biased region" description="Basic and acidic residues" evidence="1">
    <location>
        <begin position="184"/>
        <end position="211"/>
    </location>
</feature>
<feature type="region of interest" description="Disordered" evidence="1">
    <location>
        <begin position="149"/>
        <end position="258"/>
    </location>
</feature>
<feature type="compositionally biased region" description="Basic and acidic residues" evidence="1">
    <location>
        <begin position="219"/>
        <end position="242"/>
    </location>
</feature>
<dbReference type="Proteomes" id="UP000305948">
    <property type="component" value="Unassembled WGS sequence"/>
</dbReference>
<proteinExistence type="predicted"/>
<reference evidence="2 3" key="1">
    <citation type="journal article" date="2019" name="Nat. Ecol. Evol.">
        <title>Megaphylogeny resolves global patterns of mushroom evolution.</title>
        <authorList>
            <person name="Varga T."/>
            <person name="Krizsan K."/>
            <person name="Foldi C."/>
            <person name="Dima B."/>
            <person name="Sanchez-Garcia M."/>
            <person name="Sanchez-Ramirez S."/>
            <person name="Szollosi G.J."/>
            <person name="Szarkandi J.G."/>
            <person name="Papp V."/>
            <person name="Albert L."/>
            <person name="Andreopoulos W."/>
            <person name="Angelini C."/>
            <person name="Antonin V."/>
            <person name="Barry K.W."/>
            <person name="Bougher N.L."/>
            <person name="Buchanan P."/>
            <person name="Buyck B."/>
            <person name="Bense V."/>
            <person name="Catcheside P."/>
            <person name="Chovatia M."/>
            <person name="Cooper J."/>
            <person name="Damon W."/>
            <person name="Desjardin D."/>
            <person name="Finy P."/>
            <person name="Geml J."/>
            <person name="Haridas S."/>
            <person name="Hughes K."/>
            <person name="Justo A."/>
            <person name="Karasinski D."/>
            <person name="Kautmanova I."/>
            <person name="Kiss B."/>
            <person name="Kocsube S."/>
            <person name="Kotiranta H."/>
            <person name="LaButti K.M."/>
            <person name="Lechner B.E."/>
            <person name="Liimatainen K."/>
            <person name="Lipzen A."/>
            <person name="Lukacs Z."/>
            <person name="Mihaltcheva S."/>
            <person name="Morgado L.N."/>
            <person name="Niskanen T."/>
            <person name="Noordeloos M.E."/>
            <person name="Ohm R.A."/>
            <person name="Ortiz-Santana B."/>
            <person name="Ovrebo C."/>
            <person name="Racz N."/>
            <person name="Riley R."/>
            <person name="Savchenko A."/>
            <person name="Shiryaev A."/>
            <person name="Soop K."/>
            <person name="Spirin V."/>
            <person name="Szebenyi C."/>
            <person name="Tomsovsky M."/>
            <person name="Tulloss R.E."/>
            <person name="Uehling J."/>
            <person name="Grigoriev I.V."/>
            <person name="Vagvolgyi C."/>
            <person name="Papp T."/>
            <person name="Martin F.M."/>
            <person name="Miettinen O."/>
            <person name="Hibbett D.S."/>
            <person name="Nagy L.G."/>
        </authorList>
    </citation>
    <scope>NUCLEOTIDE SEQUENCE [LARGE SCALE GENOMIC DNA]</scope>
    <source>
        <strain evidence="2 3">OMC1185</strain>
    </source>
</reference>
<name>A0A5C3NHZ1_9AGAM</name>
<gene>
    <name evidence="2" type="ORF">OE88DRAFT_82705</name>
</gene>
<evidence type="ECO:0000313" key="3">
    <source>
        <dbReference type="Proteomes" id="UP000305948"/>
    </source>
</evidence>
<sequence length="258" mass="28840">MDGEIAEEDSEVEYVDICRGPELPGQIPALFLPRRWRSHIRGPNICKGRNHPLAFAAFRPLQFLEALKQRGVDTSKVQETKAEAALWGIEHLAKAKSWPSQVATRGKKRISGMFHHKPASKDDGKGAKGEVQHIVDDVGAWKKEVLYGRKGSRNQSETNEKERAEAEKDSQQQTVGKDVVQEGEGQRSREGGGPSDREGQDKEEDHKGEKEQEQEERQEDAYPRKDTDGIRGEREEKKEKEPLAGQQEDTPGSGQGPA</sequence>
<dbReference type="EMBL" id="ML213503">
    <property type="protein sequence ID" value="TFK57013.1"/>
    <property type="molecule type" value="Genomic_DNA"/>
</dbReference>